<protein>
    <submittedName>
        <fullName evidence="3">Class I SAM-dependent methyltransferase</fullName>
        <ecNumber evidence="3">2.1.-.-</ecNumber>
    </submittedName>
</protein>
<keyword evidence="3" id="KW-0808">Transferase</keyword>
<dbReference type="Proteomes" id="UP001602245">
    <property type="component" value="Unassembled WGS sequence"/>
</dbReference>
<sequence length="344" mass="37716">MRWRQKAVIQKVCALTPGGGALYQQIQRRFGRLSDDPFRRLPQHAAMMRRLTGLGFTLPGTRCLEIGTGHLPVAPVAFWLLGAAEVVTVDLHRRLNAALTGAMLRRLATDDRLVPLYDGLILDDRLMELRGLLGRPVPEILRRLNIRYHAPGDVSRMPDADGSFDLSFSMTVLEHVTPDALRGLLAEARRLLGPDGFAAHLIDPGDHFAHQDPAITRINFLRFSPREWRRLGGNEFSYCNRLRASQLERAFTDAGFHIERCERTVDEPSRAALEAGFPLHAGFRGFAPADLCTTELEVYARPASAAGALPGSPPGSAAGAPPVGAHGQRRGGGENGRAREQHAP</sequence>
<feature type="domain" description="Methyltransferase type 11" evidence="2">
    <location>
        <begin position="151"/>
        <end position="198"/>
    </location>
</feature>
<dbReference type="RefSeq" id="WP_020508884.1">
    <property type="nucleotide sequence ID" value="NZ_JBIAZU010000001.1"/>
</dbReference>
<gene>
    <name evidence="3" type="ORF">ACFY35_03790</name>
</gene>
<reference evidence="3 4" key="1">
    <citation type="submission" date="2024-10" db="EMBL/GenBank/DDBJ databases">
        <title>The Natural Products Discovery Center: Release of the First 8490 Sequenced Strains for Exploring Actinobacteria Biosynthetic Diversity.</title>
        <authorList>
            <person name="Kalkreuter E."/>
            <person name="Kautsar S.A."/>
            <person name="Yang D."/>
            <person name="Bader C.D."/>
            <person name="Teijaro C.N."/>
            <person name="Fluegel L."/>
            <person name="Davis C.M."/>
            <person name="Simpson J.R."/>
            <person name="Lauterbach L."/>
            <person name="Steele A.D."/>
            <person name="Gui C."/>
            <person name="Meng S."/>
            <person name="Li G."/>
            <person name="Viehrig K."/>
            <person name="Ye F."/>
            <person name="Su P."/>
            <person name="Kiefer A.F."/>
            <person name="Nichols A."/>
            <person name="Cepeda A.J."/>
            <person name="Yan W."/>
            <person name="Fan B."/>
            <person name="Jiang Y."/>
            <person name="Adhikari A."/>
            <person name="Zheng C.-J."/>
            <person name="Schuster L."/>
            <person name="Cowan T.M."/>
            <person name="Smanski M.J."/>
            <person name="Chevrette M.G."/>
            <person name="De Carvalho L.P.S."/>
            <person name="Shen B."/>
        </authorList>
    </citation>
    <scope>NUCLEOTIDE SEQUENCE [LARGE SCALE GENOMIC DNA]</scope>
    <source>
        <strain evidence="3 4">NPDC000087</strain>
    </source>
</reference>
<dbReference type="GO" id="GO:0032259">
    <property type="term" value="P:methylation"/>
    <property type="evidence" value="ECO:0007669"/>
    <property type="project" value="UniProtKB-KW"/>
</dbReference>
<name>A0ABW6W6A5_9ACTN</name>
<evidence type="ECO:0000259" key="2">
    <source>
        <dbReference type="Pfam" id="PF08241"/>
    </source>
</evidence>
<dbReference type="SUPFAM" id="SSF53335">
    <property type="entry name" value="S-adenosyl-L-methionine-dependent methyltransferases"/>
    <property type="match status" value="1"/>
</dbReference>
<dbReference type="EC" id="2.1.-.-" evidence="3"/>
<dbReference type="EMBL" id="JBIAZU010000001">
    <property type="protein sequence ID" value="MFF5288533.1"/>
    <property type="molecule type" value="Genomic_DNA"/>
</dbReference>
<keyword evidence="4" id="KW-1185">Reference proteome</keyword>
<evidence type="ECO:0000313" key="3">
    <source>
        <dbReference type="EMBL" id="MFF5288533.1"/>
    </source>
</evidence>
<dbReference type="Pfam" id="PF08241">
    <property type="entry name" value="Methyltransf_11"/>
    <property type="match status" value="1"/>
</dbReference>
<comment type="caution">
    <text evidence="3">The sequence shown here is derived from an EMBL/GenBank/DDBJ whole genome shotgun (WGS) entry which is preliminary data.</text>
</comment>
<evidence type="ECO:0000313" key="4">
    <source>
        <dbReference type="Proteomes" id="UP001602245"/>
    </source>
</evidence>
<feature type="region of interest" description="Disordered" evidence="1">
    <location>
        <begin position="305"/>
        <end position="344"/>
    </location>
</feature>
<dbReference type="InterPro" id="IPR013216">
    <property type="entry name" value="Methyltransf_11"/>
</dbReference>
<keyword evidence="3" id="KW-0489">Methyltransferase</keyword>
<dbReference type="InterPro" id="IPR029063">
    <property type="entry name" value="SAM-dependent_MTases_sf"/>
</dbReference>
<dbReference type="GO" id="GO:0008168">
    <property type="term" value="F:methyltransferase activity"/>
    <property type="evidence" value="ECO:0007669"/>
    <property type="project" value="UniProtKB-KW"/>
</dbReference>
<feature type="compositionally biased region" description="Low complexity" evidence="1">
    <location>
        <begin position="305"/>
        <end position="326"/>
    </location>
</feature>
<proteinExistence type="predicted"/>
<evidence type="ECO:0000256" key="1">
    <source>
        <dbReference type="SAM" id="MobiDB-lite"/>
    </source>
</evidence>
<organism evidence="3 4">
    <name type="scientific">Paractinoplanes globisporus</name>
    <dbReference type="NCBI Taxonomy" id="113565"/>
    <lineage>
        <taxon>Bacteria</taxon>
        <taxon>Bacillati</taxon>
        <taxon>Actinomycetota</taxon>
        <taxon>Actinomycetes</taxon>
        <taxon>Micromonosporales</taxon>
        <taxon>Micromonosporaceae</taxon>
        <taxon>Paractinoplanes</taxon>
    </lineage>
</organism>
<accession>A0ABW6W6A5</accession>
<dbReference type="Gene3D" id="3.40.50.150">
    <property type="entry name" value="Vaccinia Virus protein VP39"/>
    <property type="match status" value="1"/>
</dbReference>